<sequence length="73" mass="8313">MKISIAIWKKIKGYQYKGKVISDLEGKNNSEQVEQFKNILLDNKVDISAIDIVICKIDFLYHLTPGKFAGKLV</sequence>
<evidence type="ECO:0000313" key="1">
    <source>
        <dbReference type="EMBL" id="QTL98832.1"/>
    </source>
</evidence>
<dbReference type="RefSeq" id="WP_230867232.1">
    <property type="nucleotide sequence ID" value="NZ_CP046640.1"/>
</dbReference>
<gene>
    <name evidence="1" type="ORF">GM661_13110</name>
</gene>
<dbReference type="AlphaFoldDB" id="A0A8A7KLX0"/>
<organism evidence="1 2">
    <name type="scientific">Iocasia fonsfrigidae</name>
    <dbReference type="NCBI Taxonomy" id="2682810"/>
    <lineage>
        <taxon>Bacteria</taxon>
        <taxon>Bacillati</taxon>
        <taxon>Bacillota</taxon>
        <taxon>Clostridia</taxon>
        <taxon>Halanaerobiales</taxon>
        <taxon>Halanaerobiaceae</taxon>
        <taxon>Iocasia</taxon>
    </lineage>
</organism>
<dbReference type="KEGG" id="ifn:GM661_13110"/>
<proteinExistence type="predicted"/>
<keyword evidence="2" id="KW-1185">Reference proteome</keyword>
<dbReference type="EMBL" id="CP046640">
    <property type="protein sequence ID" value="QTL98832.1"/>
    <property type="molecule type" value="Genomic_DNA"/>
</dbReference>
<evidence type="ECO:0000313" key="2">
    <source>
        <dbReference type="Proteomes" id="UP000665020"/>
    </source>
</evidence>
<dbReference type="Proteomes" id="UP000665020">
    <property type="component" value="Chromosome"/>
</dbReference>
<name>A0A8A7KLX0_9FIRM</name>
<protein>
    <submittedName>
        <fullName evidence="1">Uncharacterized protein</fullName>
    </submittedName>
</protein>
<accession>A0A8A7KLX0</accession>
<reference evidence="1" key="1">
    <citation type="submission" date="2019-12" db="EMBL/GenBank/DDBJ databases">
        <authorList>
            <person name="zhang j."/>
            <person name="sun C.M."/>
        </authorList>
    </citation>
    <scope>NUCLEOTIDE SEQUENCE</scope>
    <source>
        <strain evidence="1">NS-1</strain>
    </source>
</reference>